<sequence length="95" mass="11226">MNLYYLALVYVVTAIVITLSLKRGNAWQKFVIRKLGKLKIVKGPGGRHDRGHRQCNYRYLMQCYLKEKMLSLHLISRFKHKLRCCHSEIFCAAKR</sequence>
<dbReference type="Proteomes" id="UP000095401">
    <property type="component" value="Chromosome"/>
</dbReference>
<feature type="transmembrane region" description="Helical" evidence="1">
    <location>
        <begin position="6"/>
        <end position="24"/>
    </location>
</feature>
<accession>A0A1D8INR7</accession>
<evidence type="ECO:0000313" key="3">
    <source>
        <dbReference type="Proteomes" id="UP000095401"/>
    </source>
</evidence>
<keyword evidence="1" id="KW-0812">Transmembrane</keyword>
<gene>
    <name evidence="2" type="ORF">BI364_08960</name>
</gene>
<keyword evidence="1" id="KW-1133">Transmembrane helix</keyword>
<evidence type="ECO:0000256" key="1">
    <source>
        <dbReference type="SAM" id="Phobius"/>
    </source>
</evidence>
<keyword evidence="3" id="KW-1185">Reference proteome</keyword>
<dbReference type="AlphaFoldDB" id="A0A1D8INR7"/>
<proteinExistence type="predicted"/>
<dbReference type="EMBL" id="CP017415">
    <property type="protein sequence ID" value="AOU98074.1"/>
    <property type="molecule type" value="Genomic_DNA"/>
</dbReference>
<dbReference type="KEGG" id="aprs:BI364_08960"/>
<evidence type="ECO:0000313" key="2">
    <source>
        <dbReference type="EMBL" id="AOU98074.1"/>
    </source>
</evidence>
<dbReference type="RefSeq" id="WP_070078450.1">
    <property type="nucleotide sequence ID" value="NZ_CP017415.1"/>
</dbReference>
<reference evidence="3" key="1">
    <citation type="submission" date="2016-09" db="EMBL/GenBank/DDBJ databases">
        <title>Acidihalobacter prosperus F5.</title>
        <authorList>
            <person name="Khaleque H.N."/>
            <person name="Ramsay J.P."/>
            <person name="Kaksonen A.H."/>
            <person name="Boxall N.J."/>
            <person name="Watkin E.L.J."/>
        </authorList>
    </citation>
    <scope>NUCLEOTIDE SEQUENCE [LARGE SCALE GENOMIC DNA]</scope>
    <source>
        <strain evidence="3">F5</strain>
    </source>
</reference>
<keyword evidence="1" id="KW-0472">Membrane</keyword>
<name>A0A1D8INR7_9GAMM</name>
<protein>
    <submittedName>
        <fullName evidence="2">Uncharacterized protein</fullName>
    </submittedName>
</protein>
<organism evidence="2 3">
    <name type="scientific">Acidihalobacter yilgarnensis</name>
    <dbReference type="NCBI Taxonomy" id="2819280"/>
    <lineage>
        <taxon>Bacteria</taxon>
        <taxon>Pseudomonadati</taxon>
        <taxon>Pseudomonadota</taxon>
        <taxon>Gammaproteobacteria</taxon>
        <taxon>Chromatiales</taxon>
        <taxon>Ectothiorhodospiraceae</taxon>
        <taxon>Acidihalobacter</taxon>
    </lineage>
</organism>